<organism evidence="1">
    <name type="scientific">Rhizophora mucronata</name>
    <name type="common">Asiatic mangrove</name>
    <dbReference type="NCBI Taxonomy" id="61149"/>
    <lineage>
        <taxon>Eukaryota</taxon>
        <taxon>Viridiplantae</taxon>
        <taxon>Streptophyta</taxon>
        <taxon>Embryophyta</taxon>
        <taxon>Tracheophyta</taxon>
        <taxon>Spermatophyta</taxon>
        <taxon>Magnoliopsida</taxon>
        <taxon>eudicotyledons</taxon>
        <taxon>Gunneridae</taxon>
        <taxon>Pentapetalae</taxon>
        <taxon>rosids</taxon>
        <taxon>fabids</taxon>
        <taxon>Malpighiales</taxon>
        <taxon>Rhizophoraceae</taxon>
        <taxon>Rhizophora</taxon>
    </lineage>
</organism>
<name>A0A2P2IXA3_RHIMU</name>
<proteinExistence type="predicted"/>
<accession>A0A2P2IXA3</accession>
<evidence type="ECO:0000313" key="1">
    <source>
        <dbReference type="EMBL" id="MBW85859.1"/>
    </source>
</evidence>
<dbReference type="AlphaFoldDB" id="A0A2P2IXA3"/>
<dbReference type="EMBL" id="GGEC01005376">
    <property type="protein sequence ID" value="MBW85859.1"/>
    <property type="molecule type" value="Transcribed_RNA"/>
</dbReference>
<reference evidence="1" key="1">
    <citation type="submission" date="2018-02" db="EMBL/GenBank/DDBJ databases">
        <title>Rhizophora mucronata_Transcriptome.</title>
        <authorList>
            <person name="Meera S.P."/>
            <person name="Sreeshan A."/>
            <person name="Augustine A."/>
        </authorList>
    </citation>
    <scope>NUCLEOTIDE SEQUENCE</scope>
    <source>
        <tissue evidence="1">Leaf</tissue>
    </source>
</reference>
<protein>
    <submittedName>
        <fullName evidence="1">Uncharacterized protein</fullName>
    </submittedName>
</protein>
<sequence>MLRKIQKMMLRLTFKSLEKESTNVNLTFAGMQSTVVQ</sequence>